<protein>
    <submittedName>
        <fullName evidence="2">Ubiquinone/menaquinone biosynthesis C-methylase UbiE</fullName>
    </submittedName>
</protein>
<evidence type="ECO:0000313" key="2">
    <source>
        <dbReference type="EMBL" id="MBG6134021.1"/>
    </source>
</evidence>
<accession>A0A8J7GAX4</accession>
<dbReference type="Proteomes" id="UP000622552">
    <property type="component" value="Unassembled WGS sequence"/>
</dbReference>
<proteinExistence type="predicted"/>
<organism evidence="2 3">
    <name type="scientific">Longispora fulva</name>
    <dbReference type="NCBI Taxonomy" id="619741"/>
    <lineage>
        <taxon>Bacteria</taxon>
        <taxon>Bacillati</taxon>
        <taxon>Actinomycetota</taxon>
        <taxon>Actinomycetes</taxon>
        <taxon>Micromonosporales</taxon>
        <taxon>Micromonosporaceae</taxon>
        <taxon>Longispora</taxon>
    </lineage>
</organism>
<comment type="caution">
    <text evidence="2">The sequence shown here is derived from an EMBL/GenBank/DDBJ whole genome shotgun (WGS) entry which is preliminary data.</text>
</comment>
<gene>
    <name evidence="2" type="ORF">IW245_000215</name>
</gene>
<dbReference type="InterPro" id="IPR029063">
    <property type="entry name" value="SAM-dependent_MTases_sf"/>
</dbReference>
<keyword evidence="3" id="KW-1185">Reference proteome</keyword>
<dbReference type="RefSeq" id="WP_231398610.1">
    <property type="nucleotide sequence ID" value="NZ_BONS01000042.1"/>
</dbReference>
<reference evidence="2" key="1">
    <citation type="submission" date="2020-11" db="EMBL/GenBank/DDBJ databases">
        <title>Sequencing the genomes of 1000 actinobacteria strains.</title>
        <authorList>
            <person name="Klenk H.-P."/>
        </authorList>
    </citation>
    <scope>NUCLEOTIDE SEQUENCE</scope>
    <source>
        <strain evidence="2">DSM 45356</strain>
    </source>
</reference>
<sequence>MTEFDSDETGRGDSYRQAQKDASVRLVGIQQLLDWAVPKDSPDGVTLLDVLGGDGTLARAVGSPSGNPLSKTTIVTGDISGEMVERALAHGLPAVRQAADFLFLRDHAVDGVLLAYGTHHIAPHLRQDAAAEAVRVVKPGGRVVLHDFEETSPMAQFFNRVVHENSAAGHDYTHFSRESLTEIFDGIGTPARVLDMYDPLIVRAATPDDARQGMCDYVGSMYGIRAHLEAQGGLDATWRLLEEHFDHTAFLSGSARGLDIPPAPVVYPSRGQFMAEVPRVAVVAVARKAG</sequence>
<name>A0A8J7GAX4_9ACTN</name>
<dbReference type="InterPro" id="IPR013216">
    <property type="entry name" value="Methyltransf_11"/>
</dbReference>
<dbReference type="AlphaFoldDB" id="A0A8J7GAX4"/>
<feature type="domain" description="Methyltransferase type 11" evidence="1">
    <location>
        <begin position="52"/>
        <end position="145"/>
    </location>
</feature>
<dbReference type="SUPFAM" id="SSF53335">
    <property type="entry name" value="S-adenosyl-L-methionine-dependent methyltransferases"/>
    <property type="match status" value="1"/>
</dbReference>
<keyword evidence="2" id="KW-0830">Ubiquinone</keyword>
<dbReference type="Gene3D" id="3.40.50.150">
    <property type="entry name" value="Vaccinia Virus protein VP39"/>
    <property type="match status" value="1"/>
</dbReference>
<evidence type="ECO:0000259" key="1">
    <source>
        <dbReference type="Pfam" id="PF08241"/>
    </source>
</evidence>
<dbReference type="CDD" id="cd02440">
    <property type="entry name" value="AdoMet_MTases"/>
    <property type="match status" value="1"/>
</dbReference>
<dbReference type="EMBL" id="JADOUF010000001">
    <property type="protein sequence ID" value="MBG6134021.1"/>
    <property type="molecule type" value="Genomic_DNA"/>
</dbReference>
<dbReference type="GO" id="GO:0008757">
    <property type="term" value="F:S-adenosylmethionine-dependent methyltransferase activity"/>
    <property type="evidence" value="ECO:0007669"/>
    <property type="project" value="InterPro"/>
</dbReference>
<dbReference type="Pfam" id="PF08241">
    <property type="entry name" value="Methyltransf_11"/>
    <property type="match status" value="1"/>
</dbReference>
<evidence type="ECO:0000313" key="3">
    <source>
        <dbReference type="Proteomes" id="UP000622552"/>
    </source>
</evidence>